<sequence length="106" mass="11529">VGPPALRHAAETVPTGRLPAPVPARGGDERARLFPDQRRGGDGRQPGVPRRVRRGVVHQRPRPRSGRTDVGARRARPQPLAPLGPGRPMDRRPGDDEVGERGQDHV</sequence>
<protein>
    <submittedName>
        <fullName evidence="2">Uncharacterized protein</fullName>
    </submittedName>
</protein>
<accession>A0A6J4UZ20</accession>
<dbReference type="EMBL" id="CADCWE010000239">
    <property type="protein sequence ID" value="CAA9560237.1"/>
    <property type="molecule type" value="Genomic_DNA"/>
</dbReference>
<feature type="non-terminal residue" evidence="2">
    <location>
        <position position="106"/>
    </location>
</feature>
<dbReference type="AlphaFoldDB" id="A0A6J4UZ20"/>
<reference evidence="2" key="1">
    <citation type="submission" date="2020-02" db="EMBL/GenBank/DDBJ databases">
        <authorList>
            <person name="Meier V. D."/>
        </authorList>
    </citation>
    <scope>NUCLEOTIDE SEQUENCE</scope>
    <source>
        <strain evidence="2">AVDCRST_MAG73</strain>
    </source>
</reference>
<feature type="compositionally biased region" description="Basic and acidic residues" evidence="1">
    <location>
        <begin position="26"/>
        <end position="42"/>
    </location>
</feature>
<evidence type="ECO:0000256" key="1">
    <source>
        <dbReference type="SAM" id="MobiDB-lite"/>
    </source>
</evidence>
<feature type="non-terminal residue" evidence="2">
    <location>
        <position position="1"/>
    </location>
</feature>
<name>A0A6J4UZ20_9BACT</name>
<proteinExistence type="predicted"/>
<gene>
    <name evidence="2" type="ORF">AVDCRST_MAG73-3635</name>
</gene>
<evidence type="ECO:0000313" key="2">
    <source>
        <dbReference type="EMBL" id="CAA9560237.1"/>
    </source>
</evidence>
<organism evidence="2">
    <name type="scientific">uncultured Thermomicrobiales bacterium</name>
    <dbReference type="NCBI Taxonomy" id="1645740"/>
    <lineage>
        <taxon>Bacteria</taxon>
        <taxon>Pseudomonadati</taxon>
        <taxon>Thermomicrobiota</taxon>
        <taxon>Thermomicrobia</taxon>
        <taxon>Thermomicrobiales</taxon>
        <taxon>environmental samples</taxon>
    </lineage>
</organism>
<feature type="compositionally biased region" description="Basic and acidic residues" evidence="1">
    <location>
        <begin position="88"/>
        <end position="106"/>
    </location>
</feature>
<feature type="region of interest" description="Disordered" evidence="1">
    <location>
        <begin position="1"/>
        <end position="106"/>
    </location>
</feature>
<feature type="compositionally biased region" description="Basic residues" evidence="1">
    <location>
        <begin position="50"/>
        <end position="65"/>
    </location>
</feature>